<evidence type="ECO:0000259" key="11">
    <source>
        <dbReference type="PROSITE" id="PS51755"/>
    </source>
</evidence>
<dbReference type="Proteomes" id="UP000064844">
    <property type="component" value="Chromosome"/>
</dbReference>
<protein>
    <recommendedName>
        <fullName evidence="1">Stage 0 sporulation protein A homolog</fullName>
    </recommendedName>
</protein>
<evidence type="ECO:0000313" key="15">
    <source>
        <dbReference type="Proteomes" id="UP000245778"/>
    </source>
</evidence>
<organism evidence="12 14">
    <name type="scientific">Intestinimonas butyriciproducens</name>
    <dbReference type="NCBI Taxonomy" id="1297617"/>
    <lineage>
        <taxon>Bacteria</taxon>
        <taxon>Bacillati</taxon>
        <taxon>Bacillota</taxon>
        <taxon>Clostridia</taxon>
        <taxon>Eubacteriales</taxon>
        <taxon>Intestinimonas</taxon>
    </lineage>
</organism>
<dbReference type="PANTHER" id="PTHR48111:SF22">
    <property type="entry name" value="REGULATOR OF RPOS"/>
    <property type="match status" value="1"/>
</dbReference>
<evidence type="ECO:0000256" key="8">
    <source>
        <dbReference type="PROSITE-ProRule" id="PRU00169"/>
    </source>
</evidence>
<evidence type="ECO:0000256" key="4">
    <source>
        <dbReference type="ARBA" id="ARBA00023015"/>
    </source>
</evidence>
<name>A0A0S2W3J5_9FIRM</name>
<dbReference type="Gene3D" id="6.10.250.690">
    <property type="match status" value="1"/>
</dbReference>
<dbReference type="AlphaFoldDB" id="A0A0S2W3J5"/>
<dbReference type="GO" id="GO:0006355">
    <property type="term" value="P:regulation of DNA-templated transcription"/>
    <property type="evidence" value="ECO:0007669"/>
    <property type="project" value="InterPro"/>
</dbReference>
<dbReference type="eggNOG" id="COG0745">
    <property type="taxonomic scope" value="Bacteria"/>
</dbReference>
<dbReference type="Proteomes" id="UP000245778">
    <property type="component" value="Unassembled WGS sequence"/>
</dbReference>
<gene>
    <name evidence="13" type="ORF">C7373_102335</name>
    <name evidence="12" type="ORF">IB211_01446</name>
</gene>
<dbReference type="PROSITE" id="PS51755">
    <property type="entry name" value="OMPR_PHOB"/>
    <property type="match status" value="1"/>
</dbReference>
<dbReference type="EMBL" id="CP011307">
    <property type="protein sequence ID" value="ALP93839.1"/>
    <property type="molecule type" value="Genomic_DNA"/>
</dbReference>
<dbReference type="GO" id="GO:0000156">
    <property type="term" value="F:phosphorelay response regulator activity"/>
    <property type="evidence" value="ECO:0007669"/>
    <property type="project" value="TreeGrafter"/>
</dbReference>
<dbReference type="Gene3D" id="3.40.50.2300">
    <property type="match status" value="1"/>
</dbReference>
<dbReference type="Pfam" id="PF00486">
    <property type="entry name" value="Trans_reg_C"/>
    <property type="match status" value="1"/>
</dbReference>
<dbReference type="KEGG" id="ibu:IB211_01446"/>
<reference evidence="13 15" key="3">
    <citation type="submission" date="2018-04" db="EMBL/GenBank/DDBJ databases">
        <title>Genomic Encyclopedia of Type Strains, Phase IV (KMG-IV): sequencing the most valuable type-strain genomes for metagenomic binning, comparative biology and taxonomic classification.</title>
        <authorList>
            <person name="Goeker M."/>
        </authorList>
    </citation>
    <scope>NUCLEOTIDE SEQUENCE [LARGE SCALE GENOMIC DNA]</scope>
    <source>
        <strain evidence="13 15">DSM 26588</strain>
    </source>
</reference>
<evidence type="ECO:0000259" key="10">
    <source>
        <dbReference type="PROSITE" id="PS50110"/>
    </source>
</evidence>
<sequence length="250" mass="27975">MRYAAGPGKPLRFSRGLPYNVNQVIKMRLLIVEDELDLAEALAAFLENHQYIVDTVHDGRSGYDYASSGNYDAVILDIMLPQMDGIEVLKLLRAKGIATPVMMLTAKGEKEDRIKGFDTGADDYLPKPFDPDELLARVRAMLRRGGGYTPNVIAFGDLALDCREGILRCGNRSERLSGREFQVMELFMRAPRAIVSAERIMERIWGWESDAEINVVWVHISNLRKKLAVVGSSVVIRVSRGLGYSLEEGK</sequence>
<evidence type="ECO:0000256" key="2">
    <source>
        <dbReference type="ARBA" id="ARBA00022553"/>
    </source>
</evidence>
<reference evidence="14" key="2">
    <citation type="submission" date="2015-04" db="EMBL/GenBank/DDBJ databases">
        <title>A butyrogenic pathway from the amino acid lysine in a human gut commensal.</title>
        <authorList>
            <person name="de Vos W.M."/>
            <person name="Bui N.T.P."/>
            <person name="Plugge C.M."/>
            <person name="Ritari J."/>
        </authorList>
    </citation>
    <scope>NUCLEOTIDE SEQUENCE [LARGE SCALE GENOMIC DNA]</scope>
    <source>
        <strain evidence="14">AF211</strain>
    </source>
</reference>
<comment type="function">
    <text evidence="7">May play the central regulatory role in sporulation. It may be an element of the effector pathway responsible for the activation of sporulation genes in response to nutritional stress. Spo0A may act in concert with spo0H (a sigma factor) to control the expression of some genes that are critical to the sporulation process.</text>
</comment>
<dbReference type="GO" id="GO:0005829">
    <property type="term" value="C:cytosol"/>
    <property type="evidence" value="ECO:0007669"/>
    <property type="project" value="TreeGrafter"/>
</dbReference>
<keyword evidence="3" id="KW-0902">Two-component regulatory system</keyword>
<evidence type="ECO:0000256" key="3">
    <source>
        <dbReference type="ARBA" id="ARBA00023012"/>
    </source>
</evidence>
<reference evidence="12 14" key="1">
    <citation type="journal article" date="2015" name="Nat. Commun.">
        <title>Production of butyrate from lysine and the Amadori product fructoselysine by a human gut commensal.</title>
        <authorList>
            <person name="Bui T.P."/>
            <person name="Ritari J."/>
            <person name="Boeren S."/>
            <person name="de Waard P."/>
            <person name="Plugge C.M."/>
            <person name="de Vos W.M."/>
        </authorList>
    </citation>
    <scope>NUCLEOTIDE SEQUENCE [LARGE SCALE GENOMIC DNA]</scope>
    <source>
        <strain evidence="12 14">AF211</strain>
    </source>
</reference>
<evidence type="ECO:0000313" key="13">
    <source>
        <dbReference type="EMBL" id="PVY59350.1"/>
    </source>
</evidence>
<keyword evidence="14" id="KW-1185">Reference proteome</keyword>
<dbReference type="SMART" id="SM00448">
    <property type="entry name" value="REC"/>
    <property type="match status" value="1"/>
</dbReference>
<dbReference type="STRING" id="1297617.IB211_01446"/>
<dbReference type="FunFam" id="3.40.50.2300:FF:000002">
    <property type="entry name" value="DNA-binding response regulator PhoP"/>
    <property type="match status" value="1"/>
</dbReference>
<evidence type="ECO:0000256" key="6">
    <source>
        <dbReference type="ARBA" id="ARBA00023163"/>
    </source>
</evidence>
<evidence type="ECO:0000256" key="1">
    <source>
        <dbReference type="ARBA" id="ARBA00018672"/>
    </source>
</evidence>
<feature type="modified residue" description="4-aspartylphosphate" evidence="8">
    <location>
        <position position="77"/>
    </location>
</feature>
<evidence type="ECO:0000256" key="5">
    <source>
        <dbReference type="ARBA" id="ARBA00023125"/>
    </source>
</evidence>
<feature type="domain" description="OmpR/PhoB-type" evidence="11">
    <location>
        <begin position="150"/>
        <end position="248"/>
    </location>
</feature>
<dbReference type="InterPro" id="IPR036388">
    <property type="entry name" value="WH-like_DNA-bd_sf"/>
</dbReference>
<keyword evidence="4" id="KW-0805">Transcription regulation</keyword>
<evidence type="ECO:0000313" key="14">
    <source>
        <dbReference type="Proteomes" id="UP000064844"/>
    </source>
</evidence>
<keyword evidence="6" id="KW-0804">Transcription</keyword>
<evidence type="ECO:0000256" key="7">
    <source>
        <dbReference type="ARBA" id="ARBA00024867"/>
    </source>
</evidence>
<dbReference type="PANTHER" id="PTHR48111">
    <property type="entry name" value="REGULATOR OF RPOS"/>
    <property type="match status" value="1"/>
</dbReference>
<keyword evidence="5 9" id="KW-0238">DNA-binding</keyword>
<dbReference type="Pfam" id="PF00072">
    <property type="entry name" value="Response_reg"/>
    <property type="match status" value="1"/>
</dbReference>
<proteinExistence type="predicted"/>
<dbReference type="CDD" id="cd17625">
    <property type="entry name" value="REC_OmpR_DrrD-like"/>
    <property type="match status" value="1"/>
</dbReference>
<dbReference type="SUPFAM" id="SSF52172">
    <property type="entry name" value="CheY-like"/>
    <property type="match status" value="1"/>
</dbReference>
<keyword evidence="2 8" id="KW-0597">Phosphoprotein</keyword>
<feature type="domain" description="Response regulatory" evidence="10">
    <location>
        <begin position="28"/>
        <end position="142"/>
    </location>
</feature>
<dbReference type="GO" id="GO:0000976">
    <property type="term" value="F:transcription cis-regulatory region binding"/>
    <property type="evidence" value="ECO:0007669"/>
    <property type="project" value="TreeGrafter"/>
</dbReference>
<dbReference type="InterPro" id="IPR001789">
    <property type="entry name" value="Sig_transdc_resp-reg_receiver"/>
</dbReference>
<dbReference type="EMBL" id="QEKK01000002">
    <property type="protein sequence ID" value="PVY59350.1"/>
    <property type="molecule type" value="Genomic_DNA"/>
</dbReference>
<dbReference type="PROSITE" id="PS50110">
    <property type="entry name" value="RESPONSE_REGULATORY"/>
    <property type="match status" value="1"/>
</dbReference>
<dbReference type="CDD" id="cd00383">
    <property type="entry name" value="trans_reg_C"/>
    <property type="match status" value="1"/>
</dbReference>
<feature type="DNA-binding region" description="OmpR/PhoB-type" evidence="9">
    <location>
        <begin position="150"/>
        <end position="248"/>
    </location>
</feature>
<dbReference type="GO" id="GO:0032993">
    <property type="term" value="C:protein-DNA complex"/>
    <property type="evidence" value="ECO:0007669"/>
    <property type="project" value="TreeGrafter"/>
</dbReference>
<dbReference type="InterPro" id="IPR011006">
    <property type="entry name" value="CheY-like_superfamily"/>
</dbReference>
<evidence type="ECO:0000313" key="12">
    <source>
        <dbReference type="EMBL" id="ALP93839.1"/>
    </source>
</evidence>
<accession>A0A0S2W3J5</accession>
<evidence type="ECO:0000256" key="9">
    <source>
        <dbReference type="PROSITE-ProRule" id="PRU01091"/>
    </source>
</evidence>
<dbReference type="InterPro" id="IPR039420">
    <property type="entry name" value="WalR-like"/>
</dbReference>
<dbReference type="InterPro" id="IPR001867">
    <property type="entry name" value="OmpR/PhoB-type_DNA-bd"/>
</dbReference>
<dbReference type="SMART" id="SM00862">
    <property type="entry name" value="Trans_reg_C"/>
    <property type="match status" value="1"/>
</dbReference>
<dbReference type="Gene3D" id="1.10.10.10">
    <property type="entry name" value="Winged helix-like DNA-binding domain superfamily/Winged helix DNA-binding domain"/>
    <property type="match status" value="1"/>
</dbReference>